<dbReference type="AlphaFoldDB" id="A0A0M0GNU4"/>
<keyword evidence="2" id="KW-1185">Reference proteome</keyword>
<name>A0A0M0GNU4_9BACI</name>
<sequence length="62" mass="7311">MPKPNPFHVCATCIHFRAYKEPGGTRYMCARLGFDTQPSYRFDCWVPKDQVVKLMEKRGWKS</sequence>
<proteinExistence type="predicted"/>
<dbReference type="OrthoDB" id="2377175at2"/>
<dbReference type="RefSeq" id="WP_053426784.1">
    <property type="nucleotide sequence ID" value="NZ_JAUKEH010000001.1"/>
</dbReference>
<evidence type="ECO:0000313" key="2">
    <source>
        <dbReference type="Proteomes" id="UP000037405"/>
    </source>
</evidence>
<dbReference type="STRING" id="189381.GCA_900166615_03593"/>
<dbReference type="EMBL" id="LGUE01000001">
    <property type="protein sequence ID" value="KON91595.1"/>
    <property type="molecule type" value="Genomic_DNA"/>
</dbReference>
<dbReference type="PATRIC" id="fig|189381.12.peg.809"/>
<organism evidence="1 2">
    <name type="scientific">Rossellomorea marisflavi</name>
    <dbReference type="NCBI Taxonomy" id="189381"/>
    <lineage>
        <taxon>Bacteria</taxon>
        <taxon>Bacillati</taxon>
        <taxon>Bacillota</taxon>
        <taxon>Bacilli</taxon>
        <taxon>Bacillales</taxon>
        <taxon>Bacillaceae</taxon>
        <taxon>Rossellomorea</taxon>
    </lineage>
</organism>
<reference evidence="2" key="1">
    <citation type="submission" date="2015-07" db="EMBL/GenBank/DDBJ databases">
        <title>Fjat-14235 jcm11544.</title>
        <authorList>
            <person name="Liu B."/>
            <person name="Wang J."/>
            <person name="Zhu Y."/>
            <person name="Liu G."/>
            <person name="Chen Q."/>
            <person name="Chen Z."/>
            <person name="Lan J."/>
            <person name="Che J."/>
            <person name="Ge C."/>
            <person name="Shi H."/>
            <person name="Pan Z."/>
            <person name="Liu X."/>
        </authorList>
    </citation>
    <scope>NUCLEOTIDE SEQUENCE [LARGE SCALE GENOMIC DNA]</scope>
    <source>
        <strain evidence="2">JCM 11544</strain>
    </source>
</reference>
<accession>A0A0M0GNU4</accession>
<evidence type="ECO:0000313" key="1">
    <source>
        <dbReference type="EMBL" id="KON91595.1"/>
    </source>
</evidence>
<protein>
    <submittedName>
        <fullName evidence="1">Uncharacterized protein</fullName>
    </submittedName>
</protein>
<comment type="caution">
    <text evidence="1">The sequence shown here is derived from an EMBL/GenBank/DDBJ whole genome shotgun (WGS) entry which is preliminary data.</text>
</comment>
<gene>
    <name evidence="1" type="ORF">AF331_03535</name>
</gene>
<dbReference type="Proteomes" id="UP000037405">
    <property type="component" value="Unassembled WGS sequence"/>
</dbReference>